<dbReference type="PANTHER" id="PTHR36766">
    <property type="entry name" value="PLANT BROAD-SPECTRUM MILDEW RESISTANCE PROTEIN RPW8"/>
    <property type="match status" value="1"/>
</dbReference>
<dbReference type="Proteomes" id="UP001279734">
    <property type="component" value="Unassembled WGS sequence"/>
</dbReference>
<evidence type="ECO:0000313" key="4">
    <source>
        <dbReference type="EMBL" id="GMH31603.1"/>
    </source>
</evidence>
<feature type="domain" description="R13L1/DRL21-like LRR repeat region" evidence="3">
    <location>
        <begin position="267"/>
        <end position="332"/>
    </location>
</feature>
<proteinExistence type="predicted"/>
<dbReference type="InterPro" id="IPR056789">
    <property type="entry name" value="LRR_R13L1-DRL21"/>
</dbReference>
<comment type="caution">
    <text evidence="4">The sequence shown here is derived from an EMBL/GenBank/DDBJ whole genome shotgun (WGS) entry which is preliminary data.</text>
</comment>
<name>A0AAD3Y6X7_NEPGR</name>
<dbReference type="GO" id="GO:0006952">
    <property type="term" value="P:defense response"/>
    <property type="evidence" value="ECO:0007669"/>
    <property type="project" value="UniProtKB-KW"/>
</dbReference>
<evidence type="ECO:0000256" key="2">
    <source>
        <dbReference type="ARBA" id="ARBA00022821"/>
    </source>
</evidence>
<evidence type="ECO:0000313" key="5">
    <source>
        <dbReference type="Proteomes" id="UP001279734"/>
    </source>
</evidence>
<dbReference type="SUPFAM" id="SSF52058">
    <property type="entry name" value="L domain-like"/>
    <property type="match status" value="1"/>
</dbReference>
<dbReference type="Pfam" id="PF25019">
    <property type="entry name" value="LRR_R13L1-DRL21"/>
    <property type="match status" value="1"/>
</dbReference>
<protein>
    <recommendedName>
        <fullName evidence="3">R13L1/DRL21-like LRR repeat region domain-containing protein</fullName>
    </recommendedName>
</protein>
<evidence type="ECO:0000259" key="3">
    <source>
        <dbReference type="Pfam" id="PF25019"/>
    </source>
</evidence>
<reference evidence="4" key="1">
    <citation type="submission" date="2023-05" db="EMBL/GenBank/DDBJ databases">
        <title>Nepenthes gracilis genome sequencing.</title>
        <authorList>
            <person name="Fukushima K."/>
        </authorList>
    </citation>
    <scope>NUCLEOTIDE SEQUENCE</scope>
    <source>
        <strain evidence="4">SING2019-196</strain>
    </source>
</reference>
<keyword evidence="5" id="KW-1185">Reference proteome</keyword>
<gene>
    <name evidence="4" type="ORF">Nepgr_033447</name>
</gene>
<dbReference type="AlphaFoldDB" id="A0AAD3Y6X7"/>
<sequence>MGMTCTLPFLETLKIRDCPLLATTPRNFPSLGHLEIQGIISSQPLHNIVVGSQEVILALYLLSLAFHCVPPSLHNQTLKTLSVSKVRELTYLPLFQHTSLEKLEIRDCGKLMCLPNGLENLVSLKTLEVRGCQLLITFPDISCLNSLRELTIANCHGLTWTPIGLESCTALEILKICERDNIDYVPDLKKLSRLEDVSIYDCGDQLTSLLKVGLQSMPRLSYLVIGGCKSKLDEEPEDFPDISPLLGIKSLRALGLVCWPKLKFLPEQLQHFTALGELGINSFDGSEVPEWIGGLSSLYALGFKECWNLKYLPSRSALLRLEKLRCLQIEDCPLLKERCAKDNGPEWHKICHIELIEIDGQPI</sequence>
<keyword evidence="1" id="KW-0433">Leucine-rich repeat</keyword>
<dbReference type="EMBL" id="BSYO01000040">
    <property type="protein sequence ID" value="GMH31603.1"/>
    <property type="molecule type" value="Genomic_DNA"/>
</dbReference>
<dbReference type="InterPro" id="IPR032675">
    <property type="entry name" value="LRR_dom_sf"/>
</dbReference>
<keyword evidence="2" id="KW-0611">Plant defense</keyword>
<organism evidence="4 5">
    <name type="scientific">Nepenthes gracilis</name>
    <name type="common">Slender pitcher plant</name>
    <dbReference type="NCBI Taxonomy" id="150966"/>
    <lineage>
        <taxon>Eukaryota</taxon>
        <taxon>Viridiplantae</taxon>
        <taxon>Streptophyta</taxon>
        <taxon>Embryophyta</taxon>
        <taxon>Tracheophyta</taxon>
        <taxon>Spermatophyta</taxon>
        <taxon>Magnoliopsida</taxon>
        <taxon>eudicotyledons</taxon>
        <taxon>Gunneridae</taxon>
        <taxon>Pentapetalae</taxon>
        <taxon>Caryophyllales</taxon>
        <taxon>Nepenthaceae</taxon>
        <taxon>Nepenthes</taxon>
    </lineage>
</organism>
<evidence type="ECO:0000256" key="1">
    <source>
        <dbReference type="ARBA" id="ARBA00022614"/>
    </source>
</evidence>
<dbReference type="PANTHER" id="PTHR36766:SF40">
    <property type="entry name" value="DISEASE RESISTANCE PROTEIN RGA3"/>
    <property type="match status" value="1"/>
</dbReference>
<accession>A0AAD3Y6X7</accession>
<dbReference type="Gene3D" id="3.80.10.10">
    <property type="entry name" value="Ribonuclease Inhibitor"/>
    <property type="match status" value="3"/>
</dbReference>